<dbReference type="EMBL" id="PFAT01000053">
    <property type="protein sequence ID" value="PIR91997.1"/>
    <property type="molecule type" value="Genomic_DNA"/>
</dbReference>
<organism evidence="1 2">
    <name type="scientific">Candidatus Falkowbacteria bacterium CG10_big_fil_rev_8_21_14_0_10_44_15</name>
    <dbReference type="NCBI Taxonomy" id="1974569"/>
    <lineage>
        <taxon>Bacteria</taxon>
        <taxon>Candidatus Falkowiibacteriota</taxon>
    </lineage>
</organism>
<evidence type="ECO:0000313" key="1">
    <source>
        <dbReference type="EMBL" id="PIR91997.1"/>
    </source>
</evidence>
<evidence type="ECO:0000313" key="2">
    <source>
        <dbReference type="Proteomes" id="UP000228510"/>
    </source>
</evidence>
<accession>A0A2H0UYW5</accession>
<gene>
    <name evidence="1" type="ORF">COU01_04185</name>
</gene>
<reference evidence="2" key="1">
    <citation type="submission" date="2017-09" db="EMBL/GenBank/DDBJ databases">
        <title>Depth-based differentiation of microbial function through sediment-hosted aquifers and enrichment of novel symbionts in the deep terrestrial subsurface.</title>
        <authorList>
            <person name="Probst A.J."/>
            <person name="Ladd B."/>
            <person name="Jarett J.K."/>
            <person name="Geller-Mcgrath D.E."/>
            <person name="Sieber C.M.K."/>
            <person name="Emerson J.B."/>
            <person name="Anantharaman K."/>
            <person name="Thomas B.C."/>
            <person name="Malmstrom R."/>
            <person name="Stieglmeier M."/>
            <person name="Klingl A."/>
            <person name="Woyke T."/>
            <person name="Ryan C.M."/>
            <person name="Banfield J.F."/>
        </authorList>
    </citation>
    <scope>NUCLEOTIDE SEQUENCE [LARGE SCALE GENOMIC DNA]</scope>
</reference>
<comment type="caution">
    <text evidence="1">The sequence shown here is derived from an EMBL/GenBank/DDBJ whole genome shotgun (WGS) entry which is preliminary data.</text>
</comment>
<proteinExistence type="predicted"/>
<dbReference type="Proteomes" id="UP000228510">
    <property type="component" value="Unassembled WGS sequence"/>
</dbReference>
<protein>
    <submittedName>
        <fullName evidence="1">Uncharacterized protein</fullName>
    </submittedName>
</protein>
<sequence length="315" mass="35729">MRTKRQEKNVEEAIWRAKAESYVNQESEFTIPTSKLDQIVTIPLGFQPAGISSQQLDDGSAQIAIADYFAPAVCLAKVKRDQAGLHFEVEWIRGVDYQGKRVRMFPDVLYPGMANRMQTVSFGPDGELWITRNEGREFFVLQPPAKKVQGWTLKKIISLPECKEGLGPLFIQSAYFSSFTEDLIVIESNYVDYSCAYWYQVEGGAIIRLRREETLPIFMYGISHPIRDTCFSEIFYYFITDYRCEARHGICRIDQMDVPIVPRICGTGIAFLSDDSALVTRYGQAYPGPFNGKPGALIYVPHYIPNTLLLLGGIK</sequence>
<name>A0A2H0UYW5_9BACT</name>
<dbReference type="AlphaFoldDB" id="A0A2H0UYW5"/>